<dbReference type="PANTHER" id="PTHR30255">
    <property type="entry name" value="SINGLE-STRANDED-DNA-SPECIFIC EXONUCLEASE RECJ"/>
    <property type="match status" value="1"/>
</dbReference>
<dbReference type="Pfam" id="PF02272">
    <property type="entry name" value="DHHA1"/>
    <property type="match status" value="1"/>
</dbReference>
<dbReference type="PANTHER" id="PTHR30255:SF2">
    <property type="entry name" value="SINGLE-STRANDED-DNA-SPECIFIC EXONUCLEASE RECJ"/>
    <property type="match status" value="1"/>
</dbReference>
<dbReference type="Proteomes" id="UP000195137">
    <property type="component" value="Unassembled WGS sequence"/>
</dbReference>
<proteinExistence type="predicted"/>
<gene>
    <name evidence="3" type="ORF">AMET1_0278</name>
</gene>
<evidence type="ECO:0000313" key="3">
    <source>
        <dbReference type="EMBL" id="OUJ18632.1"/>
    </source>
</evidence>
<protein>
    <submittedName>
        <fullName evidence="3">Single-stranded DNA-specific exonuclease RecJ</fullName>
    </submittedName>
</protein>
<evidence type="ECO:0000259" key="1">
    <source>
        <dbReference type="Pfam" id="PF01368"/>
    </source>
</evidence>
<dbReference type="GO" id="GO:0004527">
    <property type="term" value="F:exonuclease activity"/>
    <property type="evidence" value="ECO:0007669"/>
    <property type="project" value="UniProtKB-KW"/>
</dbReference>
<dbReference type="InterPro" id="IPR038763">
    <property type="entry name" value="DHH_sf"/>
</dbReference>
<feature type="domain" description="DHHA1" evidence="2">
    <location>
        <begin position="350"/>
        <end position="432"/>
    </location>
</feature>
<dbReference type="Pfam" id="PF01368">
    <property type="entry name" value="DHH"/>
    <property type="match status" value="1"/>
</dbReference>
<name>A0A1Y3GAZ8_9EURY</name>
<feature type="domain" description="DDH" evidence="1">
    <location>
        <begin position="21"/>
        <end position="142"/>
    </location>
</feature>
<dbReference type="InterPro" id="IPR001667">
    <property type="entry name" value="DDH_dom"/>
</dbReference>
<evidence type="ECO:0000259" key="2">
    <source>
        <dbReference type="Pfam" id="PF02272"/>
    </source>
</evidence>
<dbReference type="AlphaFoldDB" id="A0A1Y3GAZ8"/>
<sequence>MKELVKKANEVANALVSTDFVRVISHKDADGITSAATLCTALKREKIPFHATIVSRPSTELAGKLNEEENETIIFFDMGSGQPDVIKEIDKKVLVVDHHPPEYKDGVSHLHLNPHHHGVDGASEVSAAGLSYLIAREINNKNKDLSCIALAGAIGDRQHLPLIGVNSELVNDGVEVGAIEIEEGLRLYGETTKALQTSTDPYFKNLRNIENIEQLLNRLDIPIEKDINELTKKHKTKLIKTLSLMLLKQGATAKTITSMVGEIYRINRGPVKYATELTSLINACTRKEKYGMALSIALNDKKHVTDAQEYEKEFNQKILDELYSVEEKINEYRCVNTIDVETKSIKGAVASIAVNCLIPEKPLLSLYKGTDEIKISARGNEDLIKKGLNLSKAMSVSADIVGGRGGGHNIASGASIPIDSLNIFLDKINEILCDQLGDTNE</sequence>
<keyword evidence="3" id="KW-0269">Exonuclease</keyword>
<evidence type="ECO:0000313" key="4">
    <source>
        <dbReference type="Proteomes" id="UP000195137"/>
    </source>
</evidence>
<keyword evidence="4" id="KW-1185">Reference proteome</keyword>
<dbReference type="InterPro" id="IPR003156">
    <property type="entry name" value="DHHA1_dom"/>
</dbReference>
<dbReference type="Gene3D" id="3.90.1640.30">
    <property type="match status" value="1"/>
</dbReference>
<organism evidence="3 4">
    <name type="scientific">Methanonatronarchaeum thermophilum</name>
    <dbReference type="NCBI Taxonomy" id="1927129"/>
    <lineage>
        <taxon>Archaea</taxon>
        <taxon>Methanobacteriati</taxon>
        <taxon>Methanobacteriota</taxon>
        <taxon>Methanonatronarchaeia</taxon>
        <taxon>Methanonatronarchaeales</taxon>
        <taxon>Methanonatronarchaeaceae</taxon>
        <taxon>Methanonatronarchaeum</taxon>
    </lineage>
</organism>
<dbReference type="SUPFAM" id="SSF64182">
    <property type="entry name" value="DHH phosphoesterases"/>
    <property type="match status" value="1"/>
</dbReference>
<keyword evidence="3" id="KW-0540">Nuclease</keyword>
<dbReference type="InterPro" id="IPR051673">
    <property type="entry name" value="SSDNA_exonuclease_RecJ"/>
</dbReference>
<dbReference type="Gene3D" id="3.10.310.30">
    <property type="match status" value="1"/>
</dbReference>
<comment type="caution">
    <text evidence="3">The sequence shown here is derived from an EMBL/GenBank/DDBJ whole genome shotgun (WGS) entry which is preliminary data.</text>
</comment>
<dbReference type="RefSeq" id="WP_086636705.1">
    <property type="nucleotide sequence ID" value="NZ_MRZU01000003.1"/>
</dbReference>
<accession>A0A1Y3GAZ8</accession>
<dbReference type="OrthoDB" id="36101at2157"/>
<reference evidence="3 4" key="1">
    <citation type="submission" date="2016-12" db="EMBL/GenBank/DDBJ databases">
        <title>Discovery of methanogenic haloarchaea.</title>
        <authorList>
            <person name="Sorokin D.Y."/>
            <person name="Makarova K.S."/>
            <person name="Abbas B."/>
            <person name="Ferrer M."/>
            <person name="Golyshin P.N."/>
        </authorList>
    </citation>
    <scope>NUCLEOTIDE SEQUENCE [LARGE SCALE GENOMIC DNA]</scope>
    <source>
        <strain evidence="3">AMET1</strain>
    </source>
</reference>
<keyword evidence="3" id="KW-0378">Hydrolase</keyword>
<dbReference type="GO" id="GO:0003676">
    <property type="term" value="F:nucleic acid binding"/>
    <property type="evidence" value="ECO:0007669"/>
    <property type="project" value="InterPro"/>
</dbReference>
<dbReference type="EMBL" id="MRZU01000003">
    <property type="protein sequence ID" value="OUJ18632.1"/>
    <property type="molecule type" value="Genomic_DNA"/>
</dbReference>